<proteinExistence type="predicted"/>
<dbReference type="EMBL" id="JANIIK010000043">
    <property type="protein sequence ID" value="KAJ3605779.1"/>
    <property type="molecule type" value="Genomic_DNA"/>
</dbReference>
<evidence type="ECO:0000256" key="1">
    <source>
        <dbReference type="SAM" id="MobiDB-lite"/>
    </source>
</evidence>
<evidence type="ECO:0000313" key="3">
    <source>
        <dbReference type="Proteomes" id="UP001148018"/>
    </source>
</evidence>
<comment type="caution">
    <text evidence="2">The sequence shown here is derived from an EMBL/GenBank/DDBJ whole genome shotgun (WGS) entry which is preliminary data.</text>
</comment>
<gene>
    <name evidence="2" type="ORF">NHX12_027823</name>
</gene>
<reference evidence="2" key="1">
    <citation type="submission" date="2022-07" db="EMBL/GenBank/DDBJ databases">
        <title>Chromosome-level genome of Muraenolepis orangiensis.</title>
        <authorList>
            <person name="Kim J."/>
        </authorList>
    </citation>
    <scope>NUCLEOTIDE SEQUENCE</scope>
    <source>
        <strain evidence="2">KU_S4_2022</strain>
        <tissue evidence="2">Muscle</tissue>
    </source>
</reference>
<accession>A0A9Q0EEC6</accession>
<feature type="region of interest" description="Disordered" evidence="1">
    <location>
        <begin position="1"/>
        <end position="52"/>
    </location>
</feature>
<sequence length="77" mass="8857">MGRKSVEENGMLPEPQHADTQAEDLIIDHYPPLTSSGSEGIRGSPHRTSSRGQTLLVLMEKTRRRRREVRDQYLREV</sequence>
<dbReference type="Proteomes" id="UP001148018">
    <property type="component" value="Unassembled WGS sequence"/>
</dbReference>
<protein>
    <submittedName>
        <fullName evidence="2">Uncharacterized protein</fullName>
    </submittedName>
</protein>
<dbReference type="AlphaFoldDB" id="A0A9Q0EEC6"/>
<name>A0A9Q0EEC6_9TELE</name>
<evidence type="ECO:0000313" key="2">
    <source>
        <dbReference type="EMBL" id="KAJ3605779.1"/>
    </source>
</evidence>
<organism evidence="2 3">
    <name type="scientific">Muraenolepis orangiensis</name>
    <name type="common">Patagonian moray cod</name>
    <dbReference type="NCBI Taxonomy" id="630683"/>
    <lineage>
        <taxon>Eukaryota</taxon>
        <taxon>Metazoa</taxon>
        <taxon>Chordata</taxon>
        <taxon>Craniata</taxon>
        <taxon>Vertebrata</taxon>
        <taxon>Euteleostomi</taxon>
        <taxon>Actinopterygii</taxon>
        <taxon>Neopterygii</taxon>
        <taxon>Teleostei</taxon>
        <taxon>Neoteleostei</taxon>
        <taxon>Acanthomorphata</taxon>
        <taxon>Zeiogadaria</taxon>
        <taxon>Gadariae</taxon>
        <taxon>Gadiformes</taxon>
        <taxon>Muraenolepidoidei</taxon>
        <taxon>Muraenolepididae</taxon>
        <taxon>Muraenolepis</taxon>
    </lineage>
</organism>
<keyword evidence="3" id="KW-1185">Reference proteome</keyword>